<evidence type="ECO:0000256" key="6">
    <source>
        <dbReference type="ARBA" id="ARBA00022692"/>
    </source>
</evidence>
<feature type="compositionally biased region" description="Polar residues" evidence="11">
    <location>
        <begin position="94"/>
        <end position="124"/>
    </location>
</feature>
<dbReference type="Pfam" id="PF02518">
    <property type="entry name" value="HATPase_c"/>
    <property type="match status" value="1"/>
</dbReference>
<dbReference type="InterPro" id="IPR036890">
    <property type="entry name" value="HATPase_C_sf"/>
</dbReference>
<dbReference type="GO" id="GO:0005886">
    <property type="term" value="C:plasma membrane"/>
    <property type="evidence" value="ECO:0007669"/>
    <property type="project" value="TreeGrafter"/>
</dbReference>
<evidence type="ECO:0000256" key="8">
    <source>
        <dbReference type="ARBA" id="ARBA00022989"/>
    </source>
</evidence>
<keyword evidence="5" id="KW-0808">Transferase</keyword>
<comment type="catalytic activity">
    <reaction evidence="1">
        <text>ATP + protein L-histidine = ADP + protein N-phospho-L-histidine.</text>
        <dbReference type="EC" id="2.7.13.3"/>
    </reaction>
</comment>
<dbReference type="FunFam" id="1.10.287.130:FF:000001">
    <property type="entry name" value="Two-component sensor histidine kinase"/>
    <property type="match status" value="1"/>
</dbReference>
<feature type="domain" description="Histidine kinase" evidence="13">
    <location>
        <begin position="374"/>
        <end position="586"/>
    </location>
</feature>
<dbReference type="AlphaFoldDB" id="A0A1G6HL96"/>
<dbReference type="Gene3D" id="3.30.565.10">
    <property type="entry name" value="Histidine kinase-like ATPase, C-terminal domain"/>
    <property type="match status" value="1"/>
</dbReference>
<evidence type="ECO:0000256" key="2">
    <source>
        <dbReference type="ARBA" id="ARBA00004370"/>
    </source>
</evidence>
<dbReference type="CDD" id="cd06225">
    <property type="entry name" value="HAMP"/>
    <property type="match status" value="1"/>
</dbReference>
<evidence type="ECO:0000256" key="4">
    <source>
        <dbReference type="ARBA" id="ARBA00022553"/>
    </source>
</evidence>
<dbReference type="InterPro" id="IPR003661">
    <property type="entry name" value="HisK_dim/P_dom"/>
</dbReference>
<feature type="transmembrane region" description="Helical" evidence="12">
    <location>
        <begin position="286"/>
        <end position="306"/>
    </location>
</feature>
<dbReference type="SMART" id="SM00387">
    <property type="entry name" value="HATPase_c"/>
    <property type="match status" value="1"/>
</dbReference>
<evidence type="ECO:0000256" key="11">
    <source>
        <dbReference type="SAM" id="MobiDB-lite"/>
    </source>
</evidence>
<dbReference type="InterPro" id="IPR003660">
    <property type="entry name" value="HAMP_dom"/>
</dbReference>
<dbReference type="OrthoDB" id="9796330at2"/>
<feature type="region of interest" description="Disordered" evidence="11">
    <location>
        <begin position="76"/>
        <end position="141"/>
    </location>
</feature>
<keyword evidence="4" id="KW-0597">Phosphoprotein</keyword>
<dbReference type="SMART" id="SM00388">
    <property type="entry name" value="HisKA"/>
    <property type="match status" value="1"/>
</dbReference>
<feature type="compositionally biased region" description="Basic and acidic residues" evidence="11">
    <location>
        <begin position="76"/>
        <end position="91"/>
    </location>
</feature>
<evidence type="ECO:0000256" key="1">
    <source>
        <dbReference type="ARBA" id="ARBA00000085"/>
    </source>
</evidence>
<dbReference type="SUPFAM" id="SSF47384">
    <property type="entry name" value="Homodimeric domain of signal transducing histidine kinase"/>
    <property type="match status" value="1"/>
</dbReference>
<dbReference type="PANTHER" id="PTHR45436">
    <property type="entry name" value="SENSOR HISTIDINE KINASE YKOH"/>
    <property type="match status" value="1"/>
</dbReference>
<dbReference type="Gene3D" id="1.10.287.130">
    <property type="match status" value="1"/>
</dbReference>
<evidence type="ECO:0000256" key="9">
    <source>
        <dbReference type="ARBA" id="ARBA00023012"/>
    </source>
</evidence>
<dbReference type="SUPFAM" id="SSF158472">
    <property type="entry name" value="HAMP domain-like"/>
    <property type="match status" value="1"/>
</dbReference>
<dbReference type="CDD" id="cd00075">
    <property type="entry name" value="HATPase"/>
    <property type="match status" value="1"/>
</dbReference>
<dbReference type="EMBL" id="FMYW01000001">
    <property type="protein sequence ID" value="SDB95030.1"/>
    <property type="molecule type" value="Genomic_DNA"/>
</dbReference>
<keyword evidence="9" id="KW-0902">Two-component regulatory system</keyword>
<dbReference type="PANTHER" id="PTHR45436:SF5">
    <property type="entry name" value="SENSOR HISTIDINE KINASE TRCS"/>
    <property type="match status" value="1"/>
</dbReference>
<reference evidence="16" key="1">
    <citation type="submission" date="2016-10" db="EMBL/GenBank/DDBJ databases">
        <authorList>
            <person name="Varghese N."/>
            <person name="Submissions S."/>
        </authorList>
    </citation>
    <scope>NUCLEOTIDE SEQUENCE [LARGE SCALE GENOMIC DNA]</scope>
    <source>
        <strain evidence="16">DSM 11005</strain>
    </source>
</reference>
<dbReference type="PROSITE" id="PS50885">
    <property type="entry name" value="HAMP"/>
    <property type="match status" value="1"/>
</dbReference>
<keyword evidence="16" id="KW-1185">Reference proteome</keyword>
<feature type="compositionally biased region" description="Basic and acidic residues" evidence="11">
    <location>
        <begin position="583"/>
        <end position="598"/>
    </location>
</feature>
<dbReference type="SMART" id="SM00304">
    <property type="entry name" value="HAMP"/>
    <property type="match status" value="1"/>
</dbReference>
<dbReference type="PRINTS" id="PR00344">
    <property type="entry name" value="BCTRLSENSOR"/>
</dbReference>
<dbReference type="InterPro" id="IPR003594">
    <property type="entry name" value="HATPase_dom"/>
</dbReference>
<evidence type="ECO:0000313" key="16">
    <source>
        <dbReference type="Proteomes" id="UP000198943"/>
    </source>
</evidence>
<dbReference type="InterPro" id="IPR004358">
    <property type="entry name" value="Sig_transdc_His_kin-like_C"/>
</dbReference>
<name>A0A1G6HL96_9FIRM</name>
<keyword evidence="6 12" id="KW-0812">Transmembrane</keyword>
<evidence type="ECO:0000313" key="15">
    <source>
        <dbReference type="EMBL" id="SDB95030.1"/>
    </source>
</evidence>
<dbReference type="PROSITE" id="PS50109">
    <property type="entry name" value="HIS_KIN"/>
    <property type="match status" value="1"/>
</dbReference>
<dbReference type="SUPFAM" id="SSF55874">
    <property type="entry name" value="ATPase domain of HSP90 chaperone/DNA topoisomerase II/histidine kinase"/>
    <property type="match status" value="1"/>
</dbReference>
<dbReference type="InterPro" id="IPR036097">
    <property type="entry name" value="HisK_dim/P_sf"/>
</dbReference>
<dbReference type="Proteomes" id="UP000198943">
    <property type="component" value="Unassembled WGS sequence"/>
</dbReference>
<dbReference type="Gene3D" id="6.10.340.10">
    <property type="match status" value="1"/>
</dbReference>
<organism evidence="15 16">
    <name type="scientific">Succiniclasticum ruminis</name>
    <dbReference type="NCBI Taxonomy" id="40841"/>
    <lineage>
        <taxon>Bacteria</taxon>
        <taxon>Bacillati</taxon>
        <taxon>Bacillota</taxon>
        <taxon>Negativicutes</taxon>
        <taxon>Acidaminococcales</taxon>
        <taxon>Acidaminococcaceae</taxon>
        <taxon>Succiniclasticum</taxon>
    </lineage>
</organism>
<keyword evidence="7 15" id="KW-0418">Kinase</keyword>
<gene>
    <name evidence="15" type="ORF">SAMN04487864_10166</name>
</gene>
<dbReference type="CDD" id="cd00082">
    <property type="entry name" value="HisKA"/>
    <property type="match status" value="1"/>
</dbReference>
<keyword evidence="8 12" id="KW-1133">Transmembrane helix</keyword>
<evidence type="ECO:0000256" key="12">
    <source>
        <dbReference type="SAM" id="Phobius"/>
    </source>
</evidence>
<evidence type="ECO:0000256" key="10">
    <source>
        <dbReference type="ARBA" id="ARBA00023136"/>
    </source>
</evidence>
<proteinExistence type="predicted"/>
<protein>
    <recommendedName>
        <fullName evidence="3">histidine kinase</fullName>
        <ecNumber evidence="3">2.7.13.3</ecNumber>
    </recommendedName>
</protein>
<keyword evidence="10 12" id="KW-0472">Membrane</keyword>
<comment type="subcellular location">
    <subcellularLocation>
        <location evidence="2">Membrane</location>
    </subcellularLocation>
</comment>
<evidence type="ECO:0000259" key="14">
    <source>
        <dbReference type="PROSITE" id="PS50885"/>
    </source>
</evidence>
<feature type="region of interest" description="Disordered" evidence="11">
    <location>
        <begin position="577"/>
        <end position="598"/>
    </location>
</feature>
<evidence type="ECO:0000259" key="13">
    <source>
        <dbReference type="PROSITE" id="PS50109"/>
    </source>
</evidence>
<feature type="domain" description="HAMP" evidence="14">
    <location>
        <begin position="307"/>
        <end position="359"/>
    </location>
</feature>
<evidence type="ECO:0000256" key="3">
    <source>
        <dbReference type="ARBA" id="ARBA00012438"/>
    </source>
</evidence>
<sequence length="598" mass="66771">MYAVFLNGRMGKVMFKSKIAAKLAAYFALAILVFAFVMAFSFGHFFRENFIARQQRSLQYRAASVAAIMGDNLERSRQREANERKNRDAAAREANQTGNTAKDSSLSGKDANRTGSTAQDNSLSGKGANGKATSESAAKAVNPGSLLRSRRLIAYVNIITADDVWVANKTGEIAMRTHIKEGDMKEAPNYVRGHVEHHKGPQGRGIPPVFEGTTTVNELPQVYRDMFRKGFKGESAVREEFDKRINEMMVLATAPIYDKNGGVEGVLMLRVPVFGLRHAFYEALEVFGWCLVAALILALGAAWFLSMKFTKPLNKMKDTAEKLAAGDYTARSYVKQNDEIGELAATLDSMAVRLEEADKETKQTEKIRKEFIANISHELRTPVTVVRGSLEALRDKVVTEPADVERYYDTMYDETLFLQRLINDLLDLSRLQNVDFPIDKEPLNFCEVIQGAVRSARQLARDKNITVTSELDTPVYKMTGDYGRLNQMLMIFLDNAVKFSPENSSIEVKLASRRLTITDHGPGIKSEDLLHIFDRFYKTRGEDNKSGSGLGLAIAKEIAERHVIALRMQSEYGKGSTAVMELPKPEELTAEEKAEMEP</sequence>
<dbReference type="InterPro" id="IPR050428">
    <property type="entry name" value="TCS_sensor_his_kinase"/>
</dbReference>
<dbReference type="InterPro" id="IPR005467">
    <property type="entry name" value="His_kinase_dom"/>
</dbReference>
<evidence type="ECO:0000256" key="7">
    <source>
        <dbReference type="ARBA" id="ARBA00022777"/>
    </source>
</evidence>
<accession>A0A1G6HL96</accession>
<dbReference type="Pfam" id="PF00672">
    <property type="entry name" value="HAMP"/>
    <property type="match status" value="1"/>
</dbReference>
<dbReference type="GO" id="GO:0000155">
    <property type="term" value="F:phosphorelay sensor kinase activity"/>
    <property type="evidence" value="ECO:0007669"/>
    <property type="project" value="InterPro"/>
</dbReference>
<dbReference type="Pfam" id="PF00512">
    <property type="entry name" value="HisKA"/>
    <property type="match status" value="1"/>
</dbReference>
<evidence type="ECO:0000256" key="5">
    <source>
        <dbReference type="ARBA" id="ARBA00022679"/>
    </source>
</evidence>
<dbReference type="EC" id="2.7.13.3" evidence="3"/>